<dbReference type="OrthoDB" id="195248at2"/>
<reference evidence="2 3" key="1">
    <citation type="submission" date="2019-01" db="EMBL/GenBank/DDBJ databases">
        <title>Lacunisphaera sp. strain TWA-58.</title>
        <authorList>
            <person name="Chen W.-M."/>
        </authorList>
    </citation>
    <scope>NUCLEOTIDE SEQUENCE [LARGE SCALE GENOMIC DNA]</scope>
    <source>
        <strain evidence="2 3">TWA-58</strain>
    </source>
</reference>
<protein>
    <submittedName>
        <fullName evidence="2">CinA family protein</fullName>
    </submittedName>
</protein>
<sequence>MSTAAEIKSLILRHPKLTLAAAESLTGGQVQARLTSVSGASEYFLGGVTAYSLAQKVKLLGVNRVHAKTVDCVSQRVAVEMAAGAAQLFGADLAVATTGYAEPAPAKKVRTPQAWWALCHRHRGAAVVLSGQIEIPGADRVTVQERVAEAVLAEVVNYLRQFRG</sequence>
<dbReference type="SUPFAM" id="SSF142433">
    <property type="entry name" value="CinA-like"/>
    <property type="match status" value="1"/>
</dbReference>
<dbReference type="AlphaFoldDB" id="A0A4Q1C792"/>
<evidence type="ECO:0000313" key="3">
    <source>
        <dbReference type="Proteomes" id="UP000290218"/>
    </source>
</evidence>
<organism evidence="2 3">
    <name type="scientific">Oleiharenicola lentus</name>
    <dbReference type="NCBI Taxonomy" id="2508720"/>
    <lineage>
        <taxon>Bacteria</taxon>
        <taxon>Pseudomonadati</taxon>
        <taxon>Verrucomicrobiota</taxon>
        <taxon>Opitutia</taxon>
        <taxon>Opitutales</taxon>
        <taxon>Opitutaceae</taxon>
        <taxon>Oleiharenicola</taxon>
    </lineage>
</organism>
<accession>A0A4Q1C792</accession>
<dbReference type="RefSeq" id="WP_129046148.1">
    <property type="nucleotide sequence ID" value="NZ_SDHX01000001.1"/>
</dbReference>
<evidence type="ECO:0000313" key="2">
    <source>
        <dbReference type="EMBL" id="RXK54785.1"/>
    </source>
</evidence>
<evidence type="ECO:0000259" key="1">
    <source>
        <dbReference type="Pfam" id="PF02464"/>
    </source>
</evidence>
<comment type="caution">
    <text evidence="2">The sequence shown here is derived from an EMBL/GenBank/DDBJ whole genome shotgun (WGS) entry which is preliminary data.</text>
</comment>
<dbReference type="InterPro" id="IPR036653">
    <property type="entry name" value="CinA-like_C"/>
</dbReference>
<keyword evidence="3" id="KW-1185">Reference proteome</keyword>
<dbReference type="Proteomes" id="UP000290218">
    <property type="component" value="Unassembled WGS sequence"/>
</dbReference>
<dbReference type="EMBL" id="SDHX01000001">
    <property type="protein sequence ID" value="RXK54785.1"/>
    <property type="molecule type" value="Genomic_DNA"/>
</dbReference>
<dbReference type="Gene3D" id="3.90.950.20">
    <property type="entry name" value="CinA-like"/>
    <property type="match status" value="1"/>
</dbReference>
<dbReference type="NCBIfam" id="TIGR00199">
    <property type="entry name" value="PncC_domain"/>
    <property type="match status" value="1"/>
</dbReference>
<proteinExistence type="predicted"/>
<dbReference type="Pfam" id="PF02464">
    <property type="entry name" value="CinA"/>
    <property type="match status" value="1"/>
</dbReference>
<gene>
    <name evidence="2" type="ORF">ESB00_02490</name>
</gene>
<feature type="domain" description="CinA C-terminal" evidence="1">
    <location>
        <begin position="9"/>
        <end position="157"/>
    </location>
</feature>
<dbReference type="InterPro" id="IPR008136">
    <property type="entry name" value="CinA_C"/>
</dbReference>
<name>A0A4Q1C792_9BACT</name>